<accession>A0AAE3J0E5</accession>
<dbReference type="RefSeq" id="WP_263074680.1">
    <property type="nucleotide sequence ID" value="NZ_JAOUSF010000010.1"/>
</dbReference>
<dbReference type="InterPro" id="IPR019644">
    <property type="entry name" value="DUF2508"/>
</dbReference>
<evidence type="ECO:0000313" key="2">
    <source>
        <dbReference type="Proteomes" id="UP001209318"/>
    </source>
</evidence>
<gene>
    <name evidence="1" type="ORF">OEV98_17705</name>
</gene>
<protein>
    <submittedName>
        <fullName evidence="1">YaaL family protein</fullName>
    </submittedName>
</protein>
<keyword evidence="2" id="KW-1185">Reference proteome</keyword>
<comment type="caution">
    <text evidence="1">The sequence shown here is derived from an EMBL/GenBank/DDBJ whole genome shotgun (WGS) entry which is preliminary data.</text>
</comment>
<evidence type="ECO:0000313" key="1">
    <source>
        <dbReference type="EMBL" id="MCU9615360.1"/>
    </source>
</evidence>
<dbReference type="AlphaFoldDB" id="A0AAE3J0E5"/>
<sequence length="75" mass="9182">MLFKRRESLKKQYDIKLLSQIEELKLQWQDEKNIWEKSIDTSEDLDTQVKLAELKYFYLFKEAKVRDIRVSSLLK</sequence>
<dbReference type="EMBL" id="JAOUSF010000010">
    <property type="protein sequence ID" value="MCU9615360.1"/>
    <property type="molecule type" value="Genomic_DNA"/>
</dbReference>
<dbReference type="Proteomes" id="UP001209318">
    <property type="component" value="Unassembled WGS sequence"/>
</dbReference>
<dbReference type="Pfam" id="PF10704">
    <property type="entry name" value="DUF2508"/>
    <property type="match status" value="1"/>
</dbReference>
<proteinExistence type="predicted"/>
<name>A0AAE3J0E5_9BACI</name>
<reference evidence="1" key="1">
    <citation type="submission" date="2022-10" db="EMBL/GenBank/DDBJ databases">
        <title>Description of Fervidibacillus gen. nov. in the family Fervidibacillaceae fam. nov. with two species, Fervidibacillus albus sp. nov., and Fervidibacillus halotolerans sp. nov., isolated from tidal flat sediments.</title>
        <authorList>
            <person name="Kwon K.K."/>
            <person name="Yang S.-H."/>
        </authorList>
    </citation>
    <scope>NUCLEOTIDE SEQUENCE</scope>
    <source>
        <strain evidence="1">JCM 19140</strain>
    </source>
</reference>
<organism evidence="1 2">
    <name type="scientific">Perspicuibacillus lycopersici</name>
    <dbReference type="NCBI Taxonomy" id="1325689"/>
    <lineage>
        <taxon>Bacteria</taxon>
        <taxon>Bacillati</taxon>
        <taxon>Bacillota</taxon>
        <taxon>Bacilli</taxon>
        <taxon>Bacillales</taxon>
        <taxon>Bacillaceae</taxon>
        <taxon>Perspicuibacillus</taxon>
    </lineage>
</organism>